<protein>
    <submittedName>
        <fullName evidence="1">Uncharacterized protein</fullName>
    </submittedName>
</protein>
<dbReference type="EMBL" id="LAZR01009224">
    <property type="protein sequence ID" value="KKM73920.1"/>
    <property type="molecule type" value="Genomic_DNA"/>
</dbReference>
<feature type="non-terminal residue" evidence="1">
    <location>
        <position position="1"/>
    </location>
</feature>
<gene>
    <name evidence="1" type="ORF">LCGC14_1405550</name>
</gene>
<dbReference type="AlphaFoldDB" id="A0A0F9MB79"/>
<proteinExistence type="predicted"/>
<organism evidence="1">
    <name type="scientific">marine sediment metagenome</name>
    <dbReference type="NCBI Taxonomy" id="412755"/>
    <lineage>
        <taxon>unclassified sequences</taxon>
        <taxon>metagenomes</taxon>
        <taxon>ecological metagenomes</taxon>
    </lineage>
</organism>
<evidence type="ECO:0000313" key="1">
    <source>
        <dbReference type="EMBL" id="KKM73920.1"/>
    </source>
</evidence>
<reference evidence="1" key="1">
    <citation type="journal article" date="2015" name="Nature">
        <title>Complex archaea that bridge the gap between prokaryotes and eukaryotes.</title>
        <authorList>
            <person name="Spang A."/>
            <person name="Saw J.H."/>
            <person name="Jorgensen S.L."/>
            <person name="Zaremba-Niedzwiedzka K."/>
            <person name="Martijn J."/>
            <person name="Lind A.E."/>
            <person name="van Eijk R."/>
            <person name="Schleper C."/>
            <person name="Guy L."/>
            <person name="Ettema T.J."/>
        </authorList>
    </citation>
    <scope>NUCLEOTIDE SEQUENCE</scope>
</reference>
<name>A0A0F9MB79_9ZZZZ</name>
<accession>A0A0F9MB79</accession>
<comment type="caution">
    <text evidence="1">The sequence shown here is derived from an EMBL/GenBank/DDBJ whole genome shotgun (WGS) entry which is preliminary data.</text>
</comment>
<sequence>TDIMVAAGLELPPLSAKTEAILTEKDLGN</sequence>